<dbReference type="GO" id="GO:0004674">
    <property type="term" value="F:protein serine/threonine kinase activity"/>
    <property type="evidence" value="ECO:0007669"/>
    <property type="project" value="TreeGrafter"/>
</dbReference>
<dbReference type="FunFam" id="1.10.510.10:FF:000571">
    <property type="entry name" value="Maternal embryonic leucine zipper kinase"/>
    <property type="match status" value="1"/>
</dbReference>
<dbReference type="Gene3D" id="1.10.510.10">
    <property type="entry name" value="Transferase(Phosphotransferase) domain 1"/>
    <property type="match status" value="1"/>
</dbReference>
<dbReference type="GO" id="GO:0005524">
    <property type="term" value="F:ATP binding"/>
    <property type="evidence" value="ECO:0007669"/>
    <property type="project" value="UniProtKB-KW"/>
</dbReference>
<dbReference type="InterPro" id="IPR008271">
    <property type="entry name" value="Ser/Thr_kinase_AS"/>
</dbReference>
<keyword evidence="1" id="KW-0547">Nucleotide-binding</keyword>
<dbReference type="OrthoDB" id="193931at2759"/>
<evidence type="ECO:0000313" key="5">
    <source>
        <dbReference type="EMBL" id="KDQ61443.1"/>
    </source>
</evidence>
<evidence type="ECO:0000256" key="3">
    <source>
        <dbReference type="SAM" id="MobiDB-lite"/>
    </source>
</evidence>
<evidence type="ECO:0000259" key="4">
    <source>
        <dbReference type="PROSITE" id="PS50011"/>
    </source>
</evidence>
<keyword evidence="2" id="KW-0067">ATP-binding</keyword>
<dbReference type="InterPro" id="IPR011009">
    <property type="entry name" value="Kinase-like_dom_sf"/>
</dbReference>
<sequence length="344" mass="38572">MIGEWKIGRTIGSGSCGRVRIARHQGTGQYAAVKIIPNDQGSTAPSGSGRSPSDQAEWAQRRIETEIVVMKLMNHPNIMRLFDVWETSTQLYLIMEYIEGGELFDYIVDNADKKVPLNDTRKVFQQIISAINYCHRFNVAHRDLKPENILLDQAGNVKVADFGFAAWLKTGDKKNMSVGTACGSPHYVAPEVVGGLRYDPCASDIWSCGVILYVLLCSKLPFDDPDTEKLLAKVQSGRYKPLPYYVNPLAADLVSKMLQKNVHRRITMPEILGHPFFTTRKPKTMGCDPSSLNVVSKPLGSFAAIDDDIFANLRTLWHGTPDNVIKQNLINNKRNWEKCVYQLL</sequence>
<dbReference type="SMART" id="SM00220">
    <property type="entry name" value="S_TKc"/>
    <property type="match status" value="1"/>
</dbReference>
<dbReference type="PROSITE" id="PS50011">
    <property type="entry name" value="PROTEIN_KINASE_DOM"/>
    <property type="match status" value="1"/>
</dbReference>
<keyword evidence="6" id="KW-1185">Reference proteome</keyword>
<evidence type="ECO:0000256" key="2">
    <source>
        <dbReference type="ARBA" id="ARBA00022840"/>
    </source>
</evidence>
<dbReference type="InParanoid" id="A0A067Q329"/>
<feature type="domain" description="Protein kinase" evidence="4">
    <location>
        <begin position="5"/>
        <end position="277"/>
    </location>
</feature>
<dbReference type="AlphaFoldDB" id="A0A067Q329"/>
<dbReference type="PANTHER" id="PTHR24346">
    <property type="entry name" value="MAP/MICROTUBULE AFFINITY-REGULATING KINASE"/>
    <property type="match status" value="1"/>
</dbReference>
<evidence type="ECO:0000256" key="1">
    <source>
        <dbReference type="ARBA" id="ARBA00022741"/>
    </source>
</evidence>
<dbReference type="STRING" id="933084.A0A067Q329"/>
<dbReference type="EMBL" id="KL197712">
    <property type="protein sequence ID" value="KDQ61443.1"/>
    <property type="molecule type" value="Genomic_DNA"/>
</dbReference>
<dbReference type="PANTHER" id="PTHR24346:SF110">
    <property type="entry name" value="NON-SPECIFIC SERINE_THREONINE PROTEIN KINASE"/>
    <property type="match status" value="1"/>
</dbReference>
<dbReference type="Proteomes" id="UP000027265">
    <property type="component" value="Unassembled WGS sequence"/>
</dbReference>
<gene>
    <name evidence="5" type="ORF">JAAARDRAFT_107436</name>
</gene>
<evidence type="ECO:0000313" key="6">
    <source>
        <dbReference type="Proteomes" id="UP000027265"/>
    </source>
</evidence>
<dbReference type="FunCoup" id="A0A067Q329">
    <property type="interactions" value="216"/>
</dbReference>
<protein>
    <recommendedName>
        <fullName evidence="4">Protein kinase domain-containing protein</fullName>
    </recommendedName>
</protein>
<dbReference type="GO" id="GO:0005737">
    <property type="term" value="C:cytoplasm"/>
    <property type="evidence" value="ECO:0007669"/>
    <property type="project" value="TreeGrafter"/>
</dbReference>
<accession>A0A067Q329</accession>
<feature type="non-terminal residue" evidence="5">
    <location>
        <position position="344"/>
    </location>
</feature>
<dbReference type="Pfam" id="PF00069">
    <property type="entry name" value="Pkinase"/>
    <property type="match status" value="1"/>
</dbReference>
<feature type="region of interest" description="Disordered" evidence="3">
    <location>
        <begin position="38"/>
        <end position="57"/>
    </location>
</feature>
<feature type="compositionally biased region" description="Polar residues" evidence="3">
    <location>
        <begin position="39"/>
        <end position="54"/>
    </location>
</feature>
<organism evidence="5 6">
    <name type="scientific">Jaapia argillacea MUCL 33604</name>
    <dbReference type="NCBI Taxonomy" id="933084"/>
    <lineage>
        <taxon>Eukaryota</taxon>
        <taxon>Fungi</taxon>
        <taxon>Dikarya</taxon>
        <taxon>Basidiomycota</taxon>
        <taxon>Agaricomycotina</taxon>
        <taxon>Agaricomycetes</taxon>
        <taxon>Agaricomycetidae</taxon>
        <taxon>Jaapiales</taxon>
        <taxon>Jaapiaceae</taxon>
        <taxon>Jaapia</taxon>
    </lineage>
</organism>
<proteinExistence type="predicted"/>
<dbReference type="SUPFAM" id="SSF56112">
    <property type="entry name" value="Protein kinase-like (PK-like)"/>
    <property type="match status" value="1"/>
</dbReference>
<name>A0A067Q329_9AGAM</name>
<dbReference type="InterPro" id="IPR000719">
    <property type="entry name" value="Prot_kinase_dom"/>
</dbReference>
<dbReference type="PROSITE" id="PS00108">
    <property type="entry name" value="PROTEIN_KINASE_ST"/>
    <property type="match status" value="1"/>
</dbReference>
<reference evidence="6" key="1">
    <citation type="journal article" date="2014" name="Proc. Natl. Acad. Sci. U.S.A.">
        <title>Extensive sampling of basidiomycete genomes demonstrates inadequacy of the white-rot/brown-rot paradigm for wood decay fungi.</title>
        <authorList>
            <person name="Riley R."/>
            <person name="Salamov A.A."/>
            <person name="Brown D.W."/>
            <person name="Nagy L.G."/>
            <person name="Floudas D."/>
            <person name="Held B.W."/>
            <person name="Levasseur A."/>
            <person name="Lombard V."/>
            <person name="Morin E."/>
            <person name="Otillar R."/>
            <person name="Lindquist E.A."/>
            <person name="Sun H."/>
            <person name="LaButti K.M."/>
            <person name="Schmutz J."/>
            <person name="Jabbour D."/>
            <person name="Luo H."/>
            <person name="Baker S.E."/>
            <person name="Pisabarro A.G."/>
            <person name="Walton J.D."/>
            <person name="Blanchette R.A."/>
            <person name="Henrissat B."/>
            <person name="Martin F."/>
            <person name="Cullen D."/>
            <person name="Hibbett D.S."/>
            <person name="Grigoriev I.V."/>
        </authorList>
    </citation>
    <scope>NUCLEOTIDE SEQUENCE [LARGE SCALE GENOMIC DNA]</scope>
    <source>
        <strain evidence="6">MUCL 33604</strain>
    </source>
</reference>
<dbReference type="GO" id="GO:0035556">
    <property type="term" value="P:intracellular signal transduction"/>
    <property type="evidence" value="ECO:0007669"/>
    <property type="project" value="TreeGrafter"/>
</dbReference>
<dbReference type="HOGENOM" id="CLU_000288_63_0_1"/>